<feature type="binding site" evidence="5">
    <location>
        <position position="234"/>
    </location>
    <ligand>
        <name>Mg(2+)</name>
        <dbReference type="ChEBI" id="CHEBI:18420"/>
        <label>1</label>
        <note>catalytic</note>
    </ligand>
</feature>
<keyword evidence="3" id="KW-0378">Hydrolase</keyword>
<dbReference type="PANTHER" id="PTHR20854">
    <property type="entry name" value="INOSITOL MONOPHOSPHATASE"/>
    <property type="match status" value="1"/>
</dbReference>
<accession>A0A7W6DR80</accession>
<evidence type="ECO:0000256" key="5">
    <source>
        <dbReference type="PIRSR" id="PIRSR600760-2"/>
    </source>
</evidence>
<keyword evidence="7" id="KW-1185">Reference proteome</keyword>
<feature type="binding site" evidence="5">
    <location>
        <position position="108"/>
    </location>
    <ligand>
        <name>Mg(2+)</name>
        <dbReference type="ChEBI" id="CHEBI:18420"/>
        <label>1</label>
        <note>catalytic</note>
    </ligand>
</feature>
<dbReference type="Gene3D" id="3.40.190.80">
    <property type="match status" value="1"/>
</dbReference>
<evidence type="ECO:0000313" key="7">
    <source>
        <dbReference type="Proteomes" id="UP000541426"/>
    </source>
</evidence>
<organism evidence="6 7">
    <name type="scientific">Sagittula marina</name>
    <dbReference type="NCBI Taxonomy" id="943940"/>
    <lineage>
        <taxon>Bacteria</taxon>
        <taxon>Pseudomonadati</taxon>
        <taxon>Pseudomonadota</taxon>
        <taxon>Alphaproteobacteria</taxon>
        <taxon>Rhodobacterales</taxon>
        <taxon>Roseobacteraceae</taxon>
        <taxon>Sagittula</taxon>
    </lineage>
</organism>
<name>A0A7W6DR80_9RHOB</name>
<comment type="similarity">
    <text evidence="1">Belongs to the inositol monophosphatase superfamily.</text>
</comment>
<dbReference type="EMBL" id="JACIEJ010000012">
    <property type="protein sequence ID" value="MBB3987745.1"/>
    <property type="molecule type" value="Genomic_DNA"/>
</dbReference>
<evidence type="ECO:0000256" key="1">
    <source>
        <dbReference type="ARBA" id="ARBA00009759"/>
    </source>
</evidence>
<dbReference type="PRINTS" id="PR00377">
    <property type="entry name" value="IMPHPHTASES"/>
</dbReference>
<feature type="binding site" evidence="5">
    <location>
        <position position="105"/>
    </location>
    <ligand>
        <name>Mg(2+)</name>
        <dbReference type="ChEBI" id="CHEBI:18420"/>
        <label>1</label>
        <note>catalytic</note>
    </ligand>
</feature>
<proteinExistence type="inferred from homology"/>
<dbReference type="GO" id="GO:0006020">
    <property type="term" value="P:inositol metabolic process"/>
    <property type="evidence" value="ECO:0007669"/>
    <property type="project" value="TreeGrafter"/>
</dbReference>
<evidence type="ECO:0000256" key="4">
    <source>
        <dbReference type="ARBA" id="ARBA00022842"/>
    </source>
</evidence>
<gene>
    <name evidence="6" type="ORF">GGQ68_004098</name>
</gene>
<evidence type="ECO:0000313" key="6">
    <source>
        <dbReference type="EMBL" id="MBB3987745.1"/>
    </source>
</evidence>
<dbReference type="RefSeq" id="WP_183969110.1">
    <property type="nucleotide sequence ID" value="NZ_BAABBZ010000056.1"/>
</dbReference>
<dbReference type="GO" id="GO:0007165">
    <property type="term" value="P:signal transduction"/>
    <property type="evidence" value="ECO:0007669"/>
    <property type="project" value="TreeGrafter"/>
</dbReference>
<evidence type="ECO:0000256" key="2">
    <source>
        <dbReference type="ARBA" id="ARBA00022723"/>
    </source>
</evidence>
<dbReference type="GO" id="GO:0008934">
    <property type="term" value="F:inositol monophosphate 1-phosphatase activity"/>
    <property type="evidence" value="ECO:0007669"/>
    <property type="project" value="TreeGrafter"/>
</dbReference>
<dbReference type="InterPro" id="IPR000760">
    <property type="entry name" value="Inositol_monophosphatase-like"/>
</dbReference>
<protein>
    <submittedName>
        <fullName evidence="6">Fructose-1,6-bisphosphatase/inositol monophosphatase family enzyme</fullName>
    </submittedName>
</protein>
<keyword evidence="4 5" id="KW-0460">Magnesium</keyword>
<reference evidence="6 7" key="1">
    <citation type="submission" date="2020-08" db="EMBL/GenBank/DDBJ databases">
        <title>Genomic Encyclopedia of Type Strains, Phase IV (KMG-IV): sequencing the most valuable type-strain genomes for metagenomic binning, comparative biology and taxonomic classification.</title>
        <authorList>
            <person name="Goeker M."/>
        </authorList>
    </citation>
    <scope>NUCLEOTIDE SEQUENCE [LARGE SCALE GENOMIC DNA]</scope>
    <source>
        <strain evidence="6 7">DSM 102235</strain>
    </source>
</reference>
<dbReference type="SUPFAM" id="SSF56655">
    <property type="entry name" value="Carbohydrate phosphatase"/>
    <property type="match status" value="1"/>
</dbReference>
<comment type="cofactor">
    <cofactor evidence="5">
        <name>Mg(2+)</name>
        <dbReference type="ChEBI" id="CHEBI:18420"/>
    </cofactor>
</comment>
<dbReference type="AlphaFoldDB" id="A0A7W6DR80"/>
<dbReference type="Proteomes" id="UP000541426">
    <property type="component" value="Unassembled WGS sequence"/>
</dbReference>
<dbReference type="PROSITE" id="PS00629">
    <property type="entry name" value="IMP_1"/>
    <property type="match status" value="1"/>
</dbReference>
<evidence type="ECO:0000256" key="3">
    <source>
        <dbReference type="ARBA" id="ARBA00022801"/>
    </source>
</evidence>
<comment type="caution">
    <text evidence="6">The sequence shown here is derived from an EMBL/GenBank/DDBJ whole genome shotgun (WGS) entry which is preliminary data.</text>
</comment>
<dbReference type="Gene3D" id="3.30.540.10">
    <property type="entry name" value="Fructose-1,6-Bisphosphatase, subunit A, domain 1"/>
    <property type="match status" value="1"/>
</dbReference>
<sequence length="294" mass="31882">MTDSLPVPVTAPLTMAQRAQILNLIRRAAKTEILPRFRKLSSHQIDTKTGIHDLVTEADKGAEAMIARALQTMFPHALIVGEEHASLNPEILEKIAEAEICFTIDPVDGTWNYAKGLPLFGVMLSVLRYGRPVYGLLYDPMVNDFITASAGGPTELVMPRNLRRTLETTKGGPIEDLVGFAPVALVPKDKQAQLAATFPKFARITSLRCACHEARMVASGNADFVLFAKMTAWDHPAGAIAIQQAGGHVAMLDGSDYLVGKEGYLLCASDAATWGRLRDLFDFLLDAPAKPVNA</sequence>
<keyword evidence="2 5" id="KW-0479">Metal-binding</keyword>
<feature type="binding site" evidence="5">
    <location>
        <position position="82"/>
    </location>
    <ligand>
        <name>Mg(2+)</name>
        <dbReference type="ChEBI" id="CHEBI:18420"/>
        <label>1</label>
        <note>catalytic</note>
    </ligand>
</feature>
<dbReference type="Pfam" id="PF00459">
    <property type="entry name" value="Inositol_P"/>
    <property type="match status" value="1"/>
</dbReference>
<dbReference type="PANTHER" id="PTHR20854:SF4">
    <property type="entry name" value="INOSITOL-1-MONOPHOSPHATASE-RELATED"/>
    <property type="match status" value="1"/>
</dbReference>
<dbReference type="InterPro" id="IPR020583">
    <property type="entry name" value="Inositol_monoP_metal-BS"/>
</dbReference>
<dbReference type="GO" id="GO:0046872">
    <property type="term" value="F:metal ion binding"/>
    <property type="evidence" value="ECO:0007669"/>
    <property type="project" value="UniProtKB-KW"/>
</dbReference>